<dbReference type="Proteomes" id="UP001552594">
    <property type="component" value="Unassembled WGS sequence"/>
</dbReference>
<proteinExistence type="predicted"/>
<evidence type="ECO:0008006" key="3">
    <source>
        <dbReference type="Google" id="ProtNLM"/>
    </source>
</evidence>
<organism evidence="1 2">
    <name type="scientific">Streptomyces orinoci</name>
    <name type="common">Streptoverticillium orinoci</name>
    <dbReference type="NCBI Taxonomy" id="67339"/>
    <lineage>
        <taxon>Bacteria</taxon>
        <taxon>Bacillati</taxon>
        <taxon>Actinomycetota</taxon>
        <taxon>Actinomycetes</taxon>
        <taxon>Kitasatosporales</taxon>
        <taxon>Streptomycetaceae</taxon>
        <taxon>Streptomyces</taxon>
    </lineage>
</organism>
<sequence>MPAIPTAQQPCPEEINRRIRDFLTARRGRALTLTERRVYERLRSDWLAARRLPWRRGRAER</sequence>
<keyword evidence="2" id="KW-1185">Reference proteome</keyword>
<gene>
    <name evidence="1" type="ORF">AB0L16_28730</name>
</gene>
<evidence type="ECO:0000313" key="1">
    <source>
        <dbReference type="EMBL" id="MEV5510365.1"/>
    </source>
</evidence>
<protein>
    <recommendedName>
        <fullName evidence="3">Integrase</fullName>
    </recommendedName>
</protein>
<accession>A0ABV3K5C4</accession>
<reference evidence="1 2" key="1">
    <citation type="submission" date="2024-06" db="EMBL/GenBank/DDBJ databases">
        <title>The Natural Products Discovery Center: Release of the First 8490 Sequenced Strains for Exploring Actinobacteria Biosynthetic Diversity.</title>
        <authorList>
            <person name="Kalkreuter E."/>
            <person name="Kautsar S.A."/>
            <person name="Yang D."/>
            <person name="Bader C.D."/>
            <person name="Teijaro C.N."/>
            <person name="Fluegel L."/>
            <person name="Davis C.M."/>
            <person name="Simpson J.R."/>
            <person name="Lauterbach L."/>
            <person name="Steele A.D."/>
            <person name="Gui C."/>
            <person name="Meng S."/>
            <person name="Li G."/>
            <person name="Viehrig K."/>
            <person name="Ye F."/>
            <person name="Su P."/>
            <person name="Kiefer A.F."/>
            <person name="Nichols A."/>
            <person name="Cepeda A.J."/>
            <person name="Yan W."/>
            <person name="Fan B."/>
            <person name="Jiang Y."/>
            <person name="Adhikari A."/>
            <person name="Zheng C.-J."/>
            <person name="Schuster L."/>
            <person name="Cowan T.M."/>
            <person name="Smanski M.J."/>
            <person name="Chevrette M.G."/>
            <person name="De Carvalho L.P.S."/>
            <person name="Shen B."/>
        </authorList>
    </citation>
    <scope>NUCLEOTIDE SEQUENCE [LARGE SCALE GENOMIC DNA]</scope>
    <source>
        <strain evidence="1 2">NPDC052347</strain>
    </source>
</reference>
<dbReference type="RefSeq" id="WP_109279979.1">
    <property type="nucleotide sequence ID" value="NZ_JBFAUK010000031.1"/>
</dbReference>
<dbReference type="EMBL" id="JBFAUK010000031">
    <property type="protein sequence ID" value="MEV5510365.1"/>
    <property type="molecule type" value="Genomic_DNA"/>
</dbReference>
<evidence type="ECO:0000313" key="2">
    <source>
        <dbReference type="Proteomes" id="UP001552594"/>
    </source>
</evidence>
<comment type="caution">
    <text evidence="1">The sequence shown here is derived from an EMBL/GenBank/DDBJ whole genome shotgun (WGS) entry which is preliminary data.</text>
</comment>
<name>A0ABV3K5C4_STRON</name>